<dbReference type="InterPro" id="IPR052955">
    <property type="entry name" value="UPF0703_membrane_permease"/>
</dbReference>
<feature type="transmembrane region" description="Helical" evidence="1">
    <location>
        <begin position="87"/>
        <end position="105"/>
    </location>
</feature>
<dbReference type="PANTHER" id="PTHR40047">
    <property type="entry name" value="UPF0703 PROTEIN YCGQ"/>
    <property type="match status" value="1"/>
</dbReference>
<dbReference type="InterPro" id="IPR015402">
    <property type="entry name" value="DUF1980"/>
</dbReference>
<dbReference type="InterPro" id="IPR048447">
    <property type="entry name" value="DUF1980_C"/>
</dbReference>
<dbReference type="Pfam" id="PF09323">
    <property type="entry name" value="DUF1980"/>
    <property type="match status" value="1"/>
</dbReference>
<keyword evidence="1" id="KW-0812">Transmembrane</keyword>
<evidence type="ECO:0000259" key="3">
    <source>
        <dbReference type="Pfam" id="PF21537"/>
    </source>
</evidence>
<dbReference type="Pfam" id="PF21537">
    <property type="entry name" value="DUF1980_C"/>
    <property type="match status" value="1"/>
</dbReference>
<dbReference type="RefSeq" id="WP_209402354.1">
    <property type="nucleotide sequence ID" value="NZ_JAGIYQ010000002.1"/>
</dbReference>
<evidence type="ECO:0000256" key="1">
    <source>
        <dbReference type="SAM" id="Phobius"/>
    </source>
</evidence>
<organism evidence="4 5">
    <name type="scientific">Gottfriedia endophytica</name>
    <dbReference type="NCBI Taxonomy" id="2820819"/>
    <lineage>
        <taxon>Bacteria</taxon>
        <taxon>Bacillati</taxon>
        <taxon>Bacillota</taxon>
        <taxon>Bacilli</taxon>
        <taxon>Bacillales</taxon>
        <taxon>Bacillaceae</taxon>
        <taxon>Gottfriedia</taxon>
    </lineage>
</organism>
<reference evidence="4" key="1">
    <citation type="submission" date="2021-04" db="EMBL/GenBank/DDBJ databases">
        <title>Genome seq and assembly of Bacillus sp.</title>
        <authorList>
            <person name="Chhetri G."/>
        </authorList>
    </citation>
    <scope>NUCLEOTIDE SEQUENCE</scope>
    <source>
        <strain evidence="4">RG28</strain>
    </source>
</reference>
<keyword evidence="1" id="KW-1133">Transmembrane helix</keyword>
<evidence type="ECO:0000313" key="5">
    <source>
        <dbReference type="Proteomes" id="UP000682134"/>
    </source>
</evidence>
<keyword evidence="1" id="KW-0472">Membrane</keyword>
<name>A0A940SJE1_9BACI</name>
<comment type="caution">
    <text evidence="4">The sequence shown here is derived from an EMBL/GenBank/DDBJ whole genome shotgun (WGS) entry which is preliminary data.</text>
</comment>
<evidence type="ECO:0000259" key="2">
    <source>
        <dbReference type="Pfam" id="PF09323"/>
    </source>
</evidence>
<dbReference type="AlphaFoldDB" id="A0A940SJE1"/>
<dbReference type="EMBL" id="JAGIYQ010000002">
    <property type="protein sequence ID" value="MBP0724128.1"/>
    <property type="molecule type" value="Genomic_DNA"/>
</dbReference>
<gene>
    <name evidence="4" type="ORF">J5Y03_02885</name>
</gene>
<feature type="domain" description="DUF1980" evidence="3">
    <location>
        <begin position="144"/>
        <end position="284"/>
    </location>
</feature>
<keyword evidence="5" id="KW-1185">Reference proteome</keyword>
<feature type="transmembrane region" description="Helical" evidence="1">
    <location>
        <begin position="31"/>
        <end position="54"/>
    </location>
</feature>
<feature type="domain" description="DUF1980" evidence="2">
    <location>
        <begin position="3"/>
        <end position="119"/>
    </location>
</feature>
<dbReference type="InterPro" id="IPR048493">
    <property type="entry name" value="DUF1980_N"/>
</dbReference>
<protein>
    <submittedName>
        <fullName evidence="4">TIGR03943 family protein</fullName>
    </submittedName>
</protein>
<evidence type="ECO:0000313" key="4">
    <source>
        <dbReference type="EMBL" id="MBP0724128.1"/>
    </source>
</evidence>
<proteinExistence type="predicted"/>
<dbReference type="Proteomes" id="UP000682134">
    <property type="component" value="Unassembled WGS sequence"/>
</dbReference>
<dbReference type="PANTHER" id="PTHR40047:SF1">
    <property type="entry name" value="UPF0703 PROTEIN YCGQ"/>
    <property type="match status" value="1"/>
</dbReference>
<accession>A0A940SJE1</accession>
<sequence>MARAYMLFGFTVFLVQLHVSGNITKYINMKYSYLSLTAAILFGLLTVIQVIHVFKTEGNHDHEHDHDCDHTCHHGHVHKKEKGIKRFLSAIVFIFPVFTGLFLPISTLDSTIVDAKGFHFPVSEPGNNDPFMQRQYLKPDLSVYYGEDGYKQLIKQETKEFVNKNHIELNDENFLKGMEVLYDNPGIFLGTKVTYKGFVYREKSLNNNQLFIFRFGIIHCVADSGVYGMLINFPKKTNLKNDQWVEVTGTLKQMYYQPFKTTIPYLQVDNIKEVKPPSEPYVYRNK</sequence>
<dbReference type="NCBIfam" id="TIGR03943">
    <property type="entry name" value="TIGR03943 family putative permease subunit"/>
    <property type="match status" value="1"/>
</dbReference>